<proteinExistence type="predicted"/>
<comment type="caution">
    <text evidence="3">The sequence shown here is derived from an EMBL/GenBank/DDBJ whole genome shotgun (WGS) entry which is preliminary data.</text>
</comment>
<dbReference type="Pfam" id="PF04397">
    <property type="entry name" value="LytTR"/>
    <property type="match status" value="1"/>
</dbReference>
<evidence type="ECO:0000313" key="3">
    <source>
        <dbReference type="EMBL" id="MBB4837174.1"/>
    </source>
</evidence>
<feature type="domain" description="HTH LytTR-type" evidence="2">
    <location>
        <begin position="182"/>
        <end position="271"/>
    </location>
</feature>
<dbReference type="GO" id="GO:0003677">
    <property type="term" value="F:DNA binding"/>
    <property type="evidence" value="ECO:0007669"/>
    <property type="project" value="InterPro"/>
</dbReference>
<keyword evidence="1" id="KW-0472">Membrane</keyword>
<dbReference type="EMBL" id="JACHLN010000001">
    <property type="protein sequence ID" value="MBB4837174.1"/>
    <property type="molecule type" value="Genomic_DNA"/>
</dbReference>
<dbReference type="RefSeq" id="WP_184161293.1">
    <property type="nucleotide sequence ID" value="NZ_JACHLN010000001.1"/>
</dbReference>
<dbReference type="PROSITE" id="PS50930">
    <property type="entry name" value="HTH_LYTTR"/>
    <property type="match status" value="1"/>
</dbReference>
<keyword evidence="4" id="KW-1185">Reference proteome</keyword>
<feature type="transmembrane region" description="Helical" evidence="1">
    <location>
        <begin position="40"/>
        <end position="61"/>
    </location>
</feature>
<gene>
    <name evidence="3" type="ORF">HNP52_000225</name>
</gene>
<keyword evidence="1" id="KW-1133">Transmembrane helix</keyword>
<feature type="transmembrane region" description="Helical" evidence="1">
    <location>
        <begin position="138"/>
        <end position="160"/>
    </location>
</feature>
<evidence type="ECO:0000256" key="1">
    <source>
        <dbReference type="SAM" id="Phobius"/>
    </source>
</evidence>
<evidence type="ECO:0000259" key="2">
    <source>
        <dbReference type="PROSITE" id="PS50930"/>
    </source>
</evidence>
<keyword evidence="1" id="KW-0812">Transmembrane</keyword>
<dbReference type="SMART" id="SM00850">
    <property type="entry name" value="LytTR"/>
    <property type="match status" value="1"/>
</dbReference>
<dbReference type="Proteomes" id="UP000575241">
    <property type="component" value="Unassembled WGS sequence"/>
</dbReference>
<organism evidence="3 4">
    <name type="scientific">Sphingomonas kyeonggiensis</name>
    <dbReference type="NCBI Taxonomy" id="1268553"/>
    <lineage>
        <taxon>Bacteria</taxon>
        <taxon>Pseudomonadati</taxon>
        <taxon>Pseudomonadota</taxon>
        <taxon>Alphaproteobacteria</taxon>
        <taxon>Sphingomonadales</taxon>
        <taxon>Sphingomonadaceae</taxon>
        <taxon>Sphingomonas</taxon>
    </lineage>
</organism>
<feature type="transmembrane region" description="Helical" evidence="1">
    <location>
        <begin position="105"/>
        <end position="126"/>
    </location>
</feature>
<sequence>MPAARSLRTGPAARTAGKRGFAKRVLGFAKRALPRKPIPGFPLLWVACLAAAALMTVTGGFGTARLPLHTRAAFWLLLMGWNALKWQLLFAWGVRKPTDWPRISLLGTIPLNLPLPFEIWACGRLIGFEMRAMPLDVWGRAAAISAVIFTVCSAVAWILLRRMRPVRAETGLLARARVAACDLAAIEAEDHYCRIHRRDGTSALLHYRFGDALEEVAGIEGLQVHRGAWVAAEAVESAERDGRKWRLLLAGGGSVPVSATYAAEARARGWLKTARS</sequence>
<feature type="transmembrane region" description="Helical" evidence="1">
    <location>
        <begin position="73"/>
        <end position="93"/>
    </location>
</feature>
<reference evidence="3 4" key="1">
    <citation type="submission" date="2020-08" db="EMBL/GenBank/DDBJ databases">
        <title>Functional genomics of gut bacteria from endangered species of beetles.</title>
        <authorList>
            <person name="Carlos-Shanley C."/>
        </authorList>
    </citation>
    <scope>NUCLEOTIDE SEQUENCE [LARGE SCALE GENOMIC DNA]</scope>
    <source>
        <strain evidence="3 4">S00224</strain>
    </source>
</reference>
<dbReference type="InterPro" id="IPR007492">
    <property type="entry name" value="LytTR_DNA-bd_dom"/>
</dbReference>
<dbReference type="AlphaFoldDB" id="A0A7W7JXQ1"/>
<name>A0A7W7JXQ1_9SPHN</name>
<evidence type="ECO:0000313" key="4">
    <source>
        <dbReference type="Proteomes" id="UP000575241"/>
    </source>
</evidence>
<accession>A0A7W7JXQ1</accession>
<protein>
    <recommendedName>
        <fullName evidence="2">HTH LytTR-type domain-containing protein</fullName>
    </recommendedName>
</protein>